<dbReference type="CDD" id="cd21117">
    <property type="entry name" value="Twitch_MoaA"/>
    <property type="match status" value="1"/>
</dbReference>
<dbReference type="GO" id="GO:0051539">
    <property type="term" value="F:4 iron, 4 sulfur cluster binding"/>
    <property type="evidence" value="ECO:0007669"/>
    <property type="project" value="UniProtKB-KW"/>
</dbReference>
<dbReference type="PROSITE" id="PS01305">
    <property type="entry name" value="MOAA_NIFB_PQQE"/>
    <property type="match status" value="1"/>
</dbReference>
<dbReference type="WBParaSite" id="jg26578">
    <property type="protein sequence ID" value="jg26578"/>
    <property type="gene ID" value="jg26578"/>
</dbReference>
<dbReference type="GO" id="GO:0019825">
    <property type="term" value="F:oxygen binding"/>
    <property type="evidence" value="ECO:0007669"/>
    <property type="project" value="InterPro"/>
</dbReference>
<feature type="domain" description="Radical SAM core" evidence="16">
    <location>
        <begin position="308"/>
        <end position="534"/>
    </location>
</feature>
<feature type="domain" description="Globin" evidence="15">
    <location>
        <begin position="163"/>
        <end position="288"/>
    </location>
</feature>
<keyword evidence="8" id="KW-0408">Iron</keyword>
<dbReference type="InterPro" id="IPR000385">
    <property type="entry name" value="MoaA_NifB_PqqE_Fe-S-bd_CS"/>
</dbReference>
<dbReference type="InterPro" id="IPR012292">
    <property type="entry name" value="Globin/Proto"/>
</dbReference>
<evidence type="ECO:0000256" key="10">
    <source>
        <dbReference type="ARBA" id="ARBA00023134"/>
    </source>
</evidence>
<dbReference type="SFLD" id="SFLDS00029">
    <property type="entry name" value="Radical_SAM"/>
    <property type="match status" value="1"/>
</dbReference>
<evidence type="ECO:0000256" key="7">
    <source>
        <dbReference type="ARBA" id="ARBA00022741"/>
    </source>
</evidence>
<dbReference type="PROSITE" id="PS01033">
    <property type="entry name" value="GLOBIN"/>
    <property type="match status" value="1"/>
</dbReference>
<dbReference type="SMART" id="SM00729">
    <property type="entry name" value="Elp3"/>
    <property type="match status" value="1"/>
</dbReference>
<sequence>MASSALASFSLASFTVGEFSVGEFFALASSALMSFFVGEFCHWRVSPLARAVFVKREESFGSPAVRPKAGKRGAYFGSTDMTAGDRIAFRGRESSLNHSSSHNRSQSLEQNGIHSPSSSRSSSSNSYVNSIINGVVGGGHGNSEVSKTCLRKSTQPMFRISGDLTPQQIHIVKRTWKQVMKSAEEDEQEIAVRLLLRIFQLDPRNQAYFLLGGVAFNDLRQHPCFFSTKYLQTLGGRHVLTGVTYKSAYWKTFVQALIDVVEADTAEVFDAYTVLGAFCVEQMRIGYKIEYMLQREAERLSRQQQRNGFIKKHTYLRISLTERCNLRCTYCMPEEGVQLTPNQKLLTTPEIVRLARLFAFHGVDKVRLTGGEPTLRKDLVEIVDSIAKIDGIKDVGLTSNGIVLGKKLDALLEAGLTQLNVSLDTLDEAKYMVMSRRNGFNKVMQLISKATSSLKNHVKINCVVIRGINDDEICDFVAMTHDQSLDIRFIEYMPFGATVLLSTKCTSKAYKIEGFKGQFGFITSMSQHFCNTCNRLRITADGNLKVCLHGNAEVSLRDKMRSGIDDDQLSTIISEAISRKKLNMLASKIW</sequence>
<evidence type="ECO:0000256" key="5">
    <source>
        <dbReference type="ARBA" id="ARBA00022691"/>
    </source>
</evidence>
<dbReference type="CDD" id="cd01040">
    <property type="entry name" value="Mb-like"/>
    <property type="match status" value="1"/>
</dbReference>
<organism evidence="17 18">
    <name type="scientific">Ditylenchus dipsaci</name>
    <dbReference type="NCBI Taxonomy" id="166011"/>
    <lineage>
        <taxon>Eukaryota</taxon>
        <taxon>Metazoa</taxon>
        <taxon>Ecdysozoa</taxon>
        <taxon>Nematoda</taxon>
        <taxon>Chromadorea</taxon>
        <taxon>Rhabditida</taxon>
        <taxon>Tylenchina</taxon>
        <taxon>Tylenchomorpha</taxon>
        <taxon>Sphaerularioidea</taxon>
        <taxon>Anguinidae</taxon>
        <taxon>Anguininae</taxon>
        <taxon>Ditylenchus</taxon>
    </lineage>
</organism>
<dbReference type="EC" id="4.1.99.22" evidence="3"/>
<dbReference type="SFLD" id="SFLDG01383">
    <property type="entry name" value="cyclic_pyranopterin_phosphate"/>
    <property type="match status" value="1"/>
</dbReference>
<name>A0A915E542_9BILA</name>
<dbReference type="SUPFAM" id="SSF46458">
    <property type="entry name" value="Globin-like"/>
    <property type="match status" value="1"/>
</dbReference>
<evidence type="ECO:0000313" key="18">
    <source>
        <dbReference type="WBParaSite" id="jg26578"/>
    </source>
</evidence>
<proteinExistence type="predicted"/>
<dbReference type="PANTHER" id="PTHR22960">
    <property type="entry name" value="MOLYBDOPTERIN COFACTOR SYNTHESIS PROTEIN A"/>
    <property type="match status" value="1"/>
</dbReference>
<comment type="pathway">
    <text evidence="2">Cofactor biosynthesis; molybdopterin biosynthesis.</text>
</comment>
<evidence type="ECO:0000256" key="11">
    <source>
        <dbReference type="ARBA" id="ARBA00023150"/>
    </source>
</evidence>
<evidence type="ECO:0000256" key="9">
    <source>
        <dbReference type="ARBA" id="ARBA00023014"/>
    </source>
</evidence>
<evidence type="ECO:0000256" key="2">
    <source>
        <dbReference type="ARBA" id="ARBA00005046"/>
    </source>
</evidence>
<evidence type="ECO:0000256" key="8">
    <source>
        <dbReference type="ARBA" id="ARBA00023004"/>
    </source>
</evidence>
<evidence type="ECO:0000256" key="14">
    <source>
        <dbReference type="SAM" id="MobiDB-lite"/>
    </source>
</evidence>
<evidence type="ECO:0000259" key="15">
    <source>
        <dbReference type="PROSITE" id="PS01033"/>
    </source>
</evidence>
<evidence type="ECO:0000256" key="6">
    <source>
        <dbReference type="ARBA" id="ARBA00022723"/>
    </source>
</evidence>
<keyword evidence="12" id="KW-0456">Lyase</keyword>
<keyword evidence="4" id="KW-0004">4Fe-4S</keyword>
<evidence type="ECO:0000256" key="4">
    <source>
        <dbReference type="ARBA" id="ARBA00022485"/>
    </source>
</evidence>
<keyword evidence="9" id="KW-0411">Iron-sulfur</keyword>
<dbReference type="GO" id="GO:0020037">
    <property type="term" value="F:heme binding"/>
    <property type="evidence" value="ECO:0007669"/>
    <property type="project" value="InterPro"/>
</dbReference>
<keyword evidence="10" id="KW-0342">GTP-binding</keyword>
<dbReference type="Gene3D" id="3.20.20.70">
    <property type="entry name" value="Aldolase class I"/>
    <property type="match status" value="1"/>
</dbReference>
<dbReference type="Pfam" id="PF04055">
    <property type="entry name" value="Radical_SAM"/>
    <property type="match status" value="1"/>
</dbReference>
<dbReference type="InterPro" id="IPR058240">
    <property type="entry name" value="rSAM_sf"/>
</dbReference>
<keyword evidence="7" id="KW-0547">Nucleotide-binding</keyword>
<dbReference type="GO" id="GO:0061799">
    <property type="term" value="F:cyclic pyranopterin monophosphate synthase activity"/>
    <property type="evidence" value="ECO:0007669"/>
    <property type="project" value="TreeGrafter"/>
</dbReference>
<comment type="cofactor">
    <cofactor evidence="1">
        <name>[4Fe-4S] cluster</name>
        <dbReference type="ChEBI" id="CHEBI:49883"/>
    </cofactor>
</comment>
<dbReference type="GO" id="GO:0005525">
    <property type="term" value="F:GTP binding"/>
    <property type="evidence" value="ECO:0007669"/>
    <property type="project" value="UniProtKB-KW"/>
</dbReference>
<comment type="catalytic activity">
    <reaction evidence="13">
        <text>GTP + AH2 + S-adenosyl-L-methionine = (8S)-3',8-cyclo-7,8-dihydroguanosine 5'-triphosphate + 5'-deoxyadenosine + L-methionine + A + H(+)</text>
        <dbReference type="Rhea" id="RHEA:49576"/>
        <dbReference type="ChEBI" id="CHEBI:13193"/>
        <dbReference type="ChEBI" id="CHEBI:15378"/>
        <dbReference type="ChEBI" id="CHEBI:17319"/>
        <dbReference type="ChEBI" id="CHEBI:17499"/>
        <dbReference type="ChEBI" id="CHEBI:37565"/>
        <dbReference type="ChEBI" id="CHEBI:57844"/>
        <dbReference type="ChEBI" id="CHEBI:59789"/>
        <dbReference type="ChEBI" id="CHEBI:131766"/>
        <dbReference type="EC" id="4.1.99.22"/>
    </reaction>
</comment>
<dbReference type="InterPro" id="IPR007197">
    <property type="entry name" value="rSAM"/>
</dbReference>
<dbReference type="AlphaFoldDB" id="A0A915E542"/>
<dbReference type="InterPro" id="IPR044399">
    <property type="entry name" value="Mb-like_M"/>
</dbReference>
<dbReference type="GO" id="GO:0046872">
    <property type="term" value="F:metal ion binding"/>
    <property type="evidence" value="ECO:0007669"/>
    <property type="project" value="UniProtKB-KW"/>
</dbReference>
<keyword evidence="6" id="KW-0479">Metal-binding</keyword>
<protein>
    <recommendedName>
        <fullName evidence="3">GTP 3',8-cyclase</fullName>
        <ecNumber evidence="3">4.1.99.22</ecNumber>
    </recommendedName>
</protein>
<reference evidence="18" key="1">
    <citation type="submission" date="2022-11" db="UniProtKB">
        <authorList>
            <consortium name="WormBaseParasite"/>
        </authorList>
    </citation>
    <scope>IDENTIFICATION</scope>
</reference>
<dbReference type="SFLD" id="SFLDG01386">
    <property type="entry name" value="main_SPASM_domain-containing"/>
    <property type="match status" value="1"/>
</dbReference>
<accession>A0A915E542</accession>
<dbReference type="Proteomes" id="UP000887574">
    <property type="component" value="Unplaced"/>
</dbReference>
<evidence type="ECO:0000256" key="12">
    <source>
        <dbReference type="ARBA" id="ARBA00023239"/>
    </source>
</evidence>
<keyword evidence="17" id="KW-1185">Reference proteome</keyword>
<dbReference type="SUPFAM" id="SSF102114">
    <property type="entry name" value="Radical SAM enzymes"/>
    <property type="match status" value="1"/>
</dbReference>
<evidence type="ECO:0000259" key="16">
    <source>
        <dbReference type="PROSITE" id="PS51918"/>
    </source>
</evidence>
<dbReference type="CDD" id="cd01335">
    <property type="entry name" value="Radical_SAM"/>
    <property type="match status" value="1"/>
</dbReference>
<dbReference type="PANTHER" id="PTHR22960:SF0">
    <property type="entry name" value="MOLYBDENUM COFACTOR BIOSYNTHESIS PROTEIN 1"/>
    <property type="match status" value="1"/>
</dbReference>
<dbReference type="InterPro" id="IPR050105">
    <property type="entry name" value="MoCo_biosynth_MoaA/MoaC"/>
</dbReference>
<dbReference type="GO" id="GO:0006777">
    <property type="term" value="P:Mo-molybdopterin cofactor biosynthetic process"/>
    <property type="evidence" value="ECO:0007669"/>
    <property type="project" value="UniProtKB-KW"/>
</dbReference>
<feature type="compositionally biased region" description="Low complexity" evidence="14">
    <location>
        <begin position="96"/>
        <end position="125"/>
    </location>
</feature>
<evidence type="ECO:0000256" key="1">
    <source>
        <dbReference type="ARBA" id="ARBA00001966"/>
    </source>
</evidence>
<dbReference type="Gene3D" id="1.10.490.10">
    <property type="entry name" value="Globins"/>
    <property type="match status" value="2"/>
</dbReference>
<keyword evidence="11" id="KW-0501">Molybdenum cofactor biosynthesis</keyword>
<dbReference type="GO" id="GO:0061798">
    <property type="term" value="F:GTP 3',8'-cyclase activity"/>
    <property type="evidence" value="ECO:0007669"/>
    <property type="project" value="UniProtKB-EC"/>
</dbReference>
<feature type="region of interest" description="Disordered" evidence="14">
    <location>
        <begin position="93"/>
        <end position="125"/>
    </location>
</feature>
<dbReference type="InterPro" id="IPR006638">
    <property type="entry name" value="Elp3/MiaA/NifB-like_rSAM"/>
</dbReference>
<evidence type="ECO:0000256" key="13">
    <source>
        <dbReference type="ARBA" id="ARBA00048697"/>
    </source>
</evidence>
<dbReference type="InterPro" id="IPR013785">
    <property type="entry name" value="Aldolase_TIM"/>
</dbReference>
<dbReference type="InterPro" id="IPR010505">
    <property type="entry name" value="MoaA_twitch"/>
</dbReference>
<dbReference type="Pfam" id="PF06463">
    <property type="entry name" value="Mob_synth_C"/>
    <property type="match status" value="1"/>
</dbReference>
<keyword evidence="5" id="KW-0949">S-adenosyl-L-methionine</keyword>
<dbReference type="PROSITE" id="PS51918">
    <property type="entry name" value="RADICAL_SAM"/>
    <property type="match status" value="1"/>
</dbReference>
<dbReference type="InterPro" id="IPR000971">
    <property type="entry name" value="Globin"/>
</dbReference>
<dbReference type="InterPro" id="IPR040064">
    <property type="entry name" value="MoaA-like"/>
</dbReference>
<evidence type="ECO:0000256" key="3">
    <source>
        <dbReference type="ARBA" id="ARBA00012167"/>
    </source>
</evidence>
<evidence type="ECO:0000313" key="17">
    <source>
        <dbReference type="Proteomes" id="UP000887574"/>
    </source>
</evidence>
<dbReference type="SFLD" id="SFLDG01067">
    <property type="entry name" value="SPASM/twitch_domain_containing"/>
    <property type="match status" value="1"/>
</dbReference>
<dbReference type="InterPro" id="IPR009050">
    <property type="entry name" value="Globin-like_sf"/>
</dbReference>